<dbReference type="InterPro" id="IPR003593">
    <property type="entry name" value="AAA+_ATPase"/>
</dbReference>
<gene>
    <name evidence="2" type="ORF">R50_1889</name>
</gene>
<dbReference type="SMART" id="SM00382">
    <property type="entry name" value="AAA"/>
    <property type="match status" value="1"/>
</dbReference>
<feature type="domain" description="AAA+ ATPase" evidence="1">
    <location>
        <begin position="244"/>
        <end position="406"/>
    </location>
</feature>
<keyword evidence="3" id="KW-1185">Reference proteome</keyword>
<sequence>MSQVLGSYKIPFHLHWSEFCLRSLAMPQAWVETTEQRNQLHRIEGKYAVGKALWAPKYDENGRKNASWTLLPQIAVGDIILHLVDGKFTGISIVDQTARDFRCLEGTRWSKYKDCYLVTLKNYQAFAQPLDPRILFQPPYRERAQQIVESESRLFYTKALTMQEAYLTRLPPPLIRLILDAYHLNLPVLAQIGGQEVTRAVDPNRGEYEADPTSIIREAAGRMQAAGYVMEVRDLASILIALTVRPFAIFSGRSGTGKTALTRLLAEVFGFYYLNVAVNPAWTDPTDLVGYISPTTHQPVQGALHDLLIRHVDDAILCLDEFNTAKVEHYFSDFMSAMETRQREFWGPLPALDQLARAQPSQEDRLQLPRRLRVIGTMNFDDSVQSLTPRLLDRATVFEFQPVTPEQILLSDHPERYGLAWDSLKDQPSLRWPFDGIPPLPDTVRAWFLDQLRQLEPGLRASRGELSPRLVVEFGSALALGNGVHDLFGATPEAAWMALLDQLLLTRVLPKFQGASRQGDLRALVRLAGVLTGSTPPEEPERWVAFLHDQGPSSHYPRTLAKIATLLTSAEEDGYAVYWQ</sequence>
<dbReference type="SUPFAM" id="SSF52540">
    <property type="entry name" value="P-loop containing nucleoside triphosphate hydrolases"/>
    <property type="match status" value="1"/>
</dbReference>
<protein>
    <recommendedName>
        <fullName evidence="1">AAA+ ATPase domain-containing protein</fullName>
    </recommendedName>
</protein>
<dbReference type="GO" id="GO:0016887">
    <property type="term" value="F:ATP hydrolysis activity"/>
    <property type="evidence" value="ECO:0007669"/>
    <property type="project" value="InterPro"/>
</dbReference>
<dbReference type="Proteomes" id="UP000503399">
    <property type="component" value="Chromosome"/>
</dbReference>
<dbReference type="InterPro" id="IPR027417">
    <property type="entry name" value="P-loop_NTPase"/>
</dbReference>
<dbReference type="AlphaFoldDB" id="A0A6F8ZHX3"/>
<dbReference type="GO" id="GO:0005524">
    <property type="term" value="F:ATP binding"/>
    <property type="evidence" value="ECO:0007669"/>
    <property type="project" value="InterPro"/>
</dbReference>
<dbReference type="InterPro" id="IPR011704">
    <property type="entry name" value="ATPase_dyneun-rel_AAA"/>
</dbReference>
<dbReference type="Pfam" id="PF07728">
    <property type="entry name" value="AAA_5"/>
    <property type="match status" value="1"/>
</dbReference>
<evidence type="ECO:0000313" key="2">
    <source>
        <dbReference type="EMBL" id="CAB1129386.1"/>
    </source>
</evidence>
<proteinExistence type="predicted"/>
<dbReference type="Gene3D" id="3.40.50.300">
    <property type="entry name" value="P-loop containing nucleotide triphosphate hydrolases"/>
    <property type="match status" value="1"/>
</dbReference>
<name>A0A6F8ZHX3_9FIRM</name>
<accession>A0A6F8ZHX3</accession>
<evidence type="ECO:0000259" key="1">
    <source>
        <dbReference type="SMART" id="SM00382"/>
    </source>
</evidence>
<dbReference type="EMBL" id="LR778114">
    <property type="protein sequence ID" value="CAB1129386.1"/>
    <property type="molecule type" value="Genomic_DNA"/>
</dbReference>
<reference evidence="2 3" key="1">
    <citation type="submission" date="2020-02" db="EMBL/GenBank/DDBJ databases">
        <authorList>
            <person name="Hogendoorn C."/>
        </authorList>
    </citation>
    <scope>NUCLEOTIDE SEQUENCE [LARGE SCALE GENOMIC DNA]</scope>
    <source>
        <strain evidence="2">R501</strain>
    </source>
</reference>
<organism evidence="2 3">
    <name type="scientific">Candidatus Hydrogenisulfobacillus filiaventi</name>
    <dbReference type="NCBI Taxonomy" id="2707344"/>
    <lineage>
        <taxon>Bacteria</taxon>
        <taxon>Bacillati</taxon>
        <taxon>Bacillota</taxon>
        <taxon>Clostridia</taxon>
        <taxon>Eubacteriales</taxon>
        <taxon>Clostridiales Family XVII. Incertae Sedis</taxon>
        <taxon>Candidatus Hydrogenisulfobacillus</taxon>
    </lineage>
</organism>
<dbReference type="KEGG" id="hfv:R50_1889"/>
<evidence type="ECO:0000313" key="3">
    <source>
        <dbReference type="Proteomes" id="UP000503399"/>
    </source>
</evidence>